<dbReference type="EMBL" id="CP003014">
    <property type="protein sequence ID" value="AEO71224.1"/>
    <property type="molecule type" value="Genomic_DNA"/>
</dbReference>
<evidence type="ECO:0000313" key="1">
    <source>
        <dbReference type="EMBL" id="AEO71224.1"/>
    </source>
</evidence>
<accession>G2RHB2</accession>
<protein>
    <submittedName>
        <fullName evidence="1">Uncharacterized protein</fullName>
    </submittedName>
</protein>
<name>G2RHB2_THETT</name>
<sequence length="77" mass="8438">MPRGRIAHRISQSLAQRPAHRIASRVASRIAQILACRLACRIASRDFCGDMPDRERGDARCKILVGAHGPPLAGMCF</sequence>
<keyword evidence="2" id="KW-1185">Reference proteome</keyword>
<evidence type="ECO:0000313" key="2">
    <source>
        <dbReference type="Proteomes" id="UP000008181"/>
    </source>
</evidence>
<dbReference type="GeneID" id="11521991"/>
<dbReference type="Proteomes" id="UP000008181">
    <property type="component" value="Chromosome 6"/>
</dbReference>
<dbReference type="RefSeq" id="XP_003657560.1">
    <property type="nucleotide sequence ID" value="XM_003657512.1"/>
</dbReference>
<dbReference type="HOGENOM" id="CLU_2639843_0_0_1"/>
<dbReference type="AlphaFoldDB" id="G2RHB2"/>
<reference evidence="1 2" key="1">
    <citation type="journal article" date="2011" name="Nat. Biotechnol.">
        <title>Comparative genomic analysis of the thermophilic biomass-degrading fungi Myceliophthora thermophila and Thielavia terrestris.</title>
        <authorList>
            <person name="Berka R.M."/>
            <person name="Grigoriev I.V."/>
            <person name="Otillar R."/>
            <person name="Salamov A."/>
            <person name="Grimwood J."/>
            <person name="Reid I."/>
            <person name="Ishmael N."/>
            <person name="John T."/>
            <person name="Darmond C."/>
            <person name="Moisan M.-C."/>
            <person name="Henrissat B."/>
            <person name="Coutinho P.M."/>
            <person name="Lombard V."/>
            <person name="Natvig D.O."/>
            <person name="Lindquist E."/>
            <person name="Schmutz J."/>
            <person name="Lucas S."/>
            <person name="Harris P."/>
            <person name="Powlowski J."/>
            <person name="Bellemare A."/>
            <person name="Taylor D."/>
            <person name="Butler G."/>
            <person name="de Vries R.P."/>
            <person name="Allijn I.E."/>
            <person name="van den Brink J."/>
            <person name="Ushinsky S."/>
            <person name="Storms R."/>
            <person name="Powell A.J."/>
            <person name="Paulsen I.T."/>
            <person name="Elbourne L.D.H."/>
            <person name="Baker S.E."/>
            <person name="Magnuson J."/>
            <person name="LaBoissiere S."/>
            <person name="Clutterbuck A.J."/>
            <person name="Martinez D."/>
            <person name="Wogulis M."/>
            <person name="de Leon A.L."/>
            <person name="Rey M.W."/>
            <person name="Tsang A."/>
        </authorList>
    </citation>
    <scope>NUCLEOTIDE SEQUENCE [LARGE SCALE GENOMIC DNA]</scope>
    <source>
        <strain evidence="2">ATCC 38088 / NRRL 8126</strain>
    </source>
</reference>
<gene>
    <name evidence="1" type="ORF">THITE_2092728</name>
</gene>
<dbReference type="KEGG" id="ttt:THITE_2092728"/>
<organism evidence="1 2">
    <name type="scientific">Thermothielavioides terrestris (strain ATCC 38088 / NRRL 8126)</name>
    <name type="common">Thielavia terrestris</name>
    <dbReference type="NCBI Taxonomy" id="578455"/>
    <lineage>
        <taxon>Eukaryota</taxon>
        <taxon>Fungi</taxon>
        <taxon>Dikarya</taxon>
        <taxon>Ascomycota</taxon>
        <taxon>Pezizomycotina</taxon>
        <taxon>Sordariomycetes</taxon>
        <taxon>Sordariomycetidae</taxon>
        <taxon>Sordariales</taxon>
        <taxon>Chaetomiaceae</taxon>
        <taxon>Thermothielavioides</taxon>
        <taxon>Thermothielavioides terrestris</taxon>
    </lineage>
</organism>
<proteinExistence type="predicted"/>